<dbReference type="Pfam" id="PF07589">
    <property type="entry name" value="PEP-CTERM"/>
    <property type="match status" value="1"/>
</dbReference>
<evidence type="ECO:0000313" key="4">
    <source>
        <dbReference type="EMBL" id="APW62502.1"/>
    </source>
</evidence>
<dbReference type="InterPro" id="IPR013424">
    <property type="entry name" value="Ice-binding_C"/>
</dbReference>
<dbReference type="OrthoDB" id="264824at2"/>
<feature type="chain" id="PRO_5013137954" description="PEP-CTERM protein-sorting domain-containing protein" evidence="1">
    <location>
        <begin position="28"/>
        <end position="271"/>
    </location>
</feature>
<keyword evidence="1" id="KW-0732">Signal</keyword>
<evidence type="ECO:0000256" key="1">
    <source>
        <dbReference type="SAM" id="SignalP"/>
    </source>
</evidence>
<evidence type="ECO:0000259" key="3">
    <source>
        <dbReference type="Pfam" id="PF07589"/>
    </source>
</evidence>
<dbReference type="EMBL" id="CP019082">
    <property type="protein sequence ID" value="APW62502.1"/>
    <property type="molecule type" value="Genomic_DNA"/>
</dbReference>
<feature type="domain" description="Ice-binding protein C-terminal" evidence="3">
    <location>
        <begin position="241"/>
        <end position="265"/>
    </location>
</feature>
<accession>A0A1U7CU96</accession>
<sequence>MRLHNQRAWFPAVAAVLALAFSAPATADTLQITVTNNQPAGGFAFAPVWFGLHDGSYQTFTAGGTASSTIQTTAELGKPSALLAAFAGHGDQTVAGSAPIGPGSGVTALLSVADPSMNRYLSFASMVVPSNDFFMGNADPKAFEVFDASGAFLGPKTIQVYGKNVWDAGTEVNNIAFGAAFIVGDNINDHVAQGGVIALVFGGPDQTDYLNSILGKATPYGYDISHIISPDDLLATFQIQSVPEPSSLVLLGAGAGGLLIASVRKASRRRA</sequence>
<keyword evidence="5" id="KW-1185">Reference proteome</keyword>
<dbReference type="STRING" id="1387353.BSF38_04048"/>
<reference evidence="5" key="1">
    <citation type="submission" date="2016-12" db="EMBL/GenBank/DDBJ databases">
        <title>Comparative genomics of four Isosphaeraceae planctomycetes: a common pool of plasmids and glycoside hydrolase genes.</title>
        <authorList>
            <person name="Ivanova A."/>
        </authorList>
    </citation>
    <scope>NUCLEOTIDE SEQUENCE [LARGE SCALE GENOMIC DNA]</scope>
    <source>
        <strain evidence="5">PX4</strain>
    </source>
</reference>
<dbReference type="InterPro" id="IPR009465">
    <property type="entry name" value="Spondin_N"/>
</dbReference>
<dbReference type="InterPro" id="IPR038678">
    <property type="entry name" value="Spondin_N_sf"/>
</dbReference>
<feature type="domain" description="Spondin" evidence="2">
    <location>
        <begin position="45"/>
        <end position="171"/>
    </location>
</feature>
<feature type="signal peptide" evidence="1">
    <location>
        <begin position="1"/>
        <end position="27"/>
    </location>
</feature>
<organism evidence="4 5">
    <name type="scientific">Paludisphaera borealis</name>
    <dbReference type="NCBI Taxonomy" id="1387353"/>
    <lineage>
        <taxon>Bacteria</taxon>
        <taxon>Pseudomonadati</taxon>
        <taxon>Planctomycetota</taxon>
        <taxon>Planctomycetia</taxon>
        <taxon>Isosphaerales</taxon>
        <taxon>Isosphaeraceae</taxon>
        <taxon>Paludisphaera</taxon>
    </lineage>
</organism>
<name>A0A1U7CU96_9BACT</name>
<dbReference type="KEGG" id="pbor:BSF38_04048"/>
<dbReference type="NCBIfam" id="TIGR02595">
    <property type="entry name" value="PEP_CTERM"/>
    <property type="match status" value="1"/>
</dbReference>
<evidence type="ECO:0008006" key="6">
    <source>
        <dbReference type="Google" id="ProtNLM"/>
    </source>
</evidence>
<dbReference type="RefSeq" id="WP_076348647.1">
    <property type="nucleotide sequence ID" value="NZ_CP019082.1"/>
</dbReference>
<evidence type="ECO:0000259" key="2">
    <source>
        <dbReference type="Pfam" id="PF06468"/>
    </source>
</evidence>
<evidence type="ECO:0000313" key="5">
    <source>
        <dbReference type="Proteomes" id="UP000186309"/>
    </source>
</evidence>
<dbReference type="NCBIfam" id="NF038123">
    <property type="entry name" value="NF038123_dom"/>
    <property type="match status" value="1"/>
</dbReference>
<dbReference type="Gene3D" id="2.60.40.2130">
    <property type="entry name" value="F-spondin domain"/>
    <property type="match status" value="1"/>
</dbReference>
<protein>
    <recommendedName>
        <fullName evidence="6">PEP-CTERM protein-sorting domain-containing protein</fullName>
    </recommendedName>
</protein>
<dbReference type="AlphaFoldDB" id="A0A1U7CU96"/>
<dbReference type="Proteomes" id="UP000186309">
    <property type="component" value="Chromosome"/>
</dbReference>
<dbReference type="Pfam" id="PF06468">
    <property type="entry name" value="Spond_N"/>
    <property type="match status" value="1"/>
</dbReference>
<gene>
    <name evidence="4" type="ORF">BSF38_04048</name>
</gene>
<proteinExistence type="predicted"/>